<dbReference type="OrthoDB" id="1073228at2"/>
<reference evidence="1" key="2">
    <citation type="submission" date="2011-01" db="EMBL/GenBank/DDBJ databases">
        <title>The Non-contiguous Finished genome of Clostridium papyrosolvens.</title>
        <authorList>
            <person name="Lucas S."/>
            <person name="Copeland A."/>
            <person name="Lapidus A."/>
            <person name="Cheng J.-F."/>
            <person name="Goodwin L."/>
            <person name="Pitluck S."/>
            <person name="Misra M."/>
            <person name="Chertkov O."/>
            <person name="Detter J.C."/>
            <person name="Han C."/>
            <person name="Tapia R."/>
            <person name="Land M."/>
            <person name="Hauser L."/>
            <person name="Kyrpides N."/>
            <person name="Ivanova N."/>
            <person name="Pagani I."/>
            <person name="Mouttaki H."/>
            <person name="He Z."/>
            <person name="Zhou J."/>
            <person name="Hemme C.L."/>
            <person name="Woyke T."/>
        </authorList>
    </citation>
    <scope>NUCLEOTIDE SEQUENCE [LARGE SCALE GENOMIC DNA]</scope>
    <source>
        <strain evidence="1">DSM 2782</strain>
    </source>
</reference>
<dbReference type="STRING" id="588581.Cpap_2271"/>
<organism evidence="1 2">
    <name type="scientific">Ruminiclostridium papyrosolvens DSM 2782</name>
    <dbReference type="NCBI Taxonomy" id="588581"/>
    <lineage>
        <taxon>Bacteria</taxon>
        <taxon>Bacillati</taxon>
        <taxon>Bacillota</taxon>
        <taxon>Clostridia</taxon>
        <taxon>Eubacteriales</taxon>
        <taxon>Oscillospiraceae</taxon>
        <taxon>Ruminiclostridium</taxon>
    </lineage>
</organism>
<dbReference type="InterPro" id="IPR026413">
    <property type="entry name" value="CXXX_rpt_assoc"/>
</dbReference>
<reference evidence="1" key="1">
    <citation type="submission" date="2009-07" db="EMBL/GenBank/DDBJ databases">
        <authorList>
            <consortium name="US DOE Joint Genome Institute (JGI-PGF)"/>
            <person name="Lucas S."/>
            <person name="Copeland A."/>
            <person name="Lapidus A."/>
            <person name="Glavina del Rio T."/>
            <person name="Tice H."/>
            <person name="Bruce D."/>
            <person name="Goodwin L."/>
            <person name="Pitluck S."/>
            <person name="Larimer F."/>
            <person name="Land M.L."/>
            <person name="Mouttaki H."/>
            <person name="He Z."/>
            <person name="Zhou J."/>
            <person name="Hemme C.L."/>
        </authorList>
    </citation>
    <scope>NUCLEOTIDE SEQUENCE</scope>
    <source>
        <strain evidence="1">DSM 2782</strain>
    </source>
</reference>
<dbReference type="Proteomes" id="UP000003860">
    <property type="component" value="Unassembled WGS sequence"/>
</dbReference>
<dbReference type="EMBL" id="ACXX02000006">
    <property type="protein sequence ID" value="EGD47867.1"/>
    <property type="molecule type" value="Genomic_DNA"/>
</dbReference>
<dbReference type="eggNOG" id="ENOG5033C6X">
    <property type="taxonomic scope" value="Bacteria"/>
</dbReference>
<accession>F1TD00</accession>
<protein>
    <submittedName>
        <fullName evidence="1">Cytoplasmic protein</fullName>
    </submittedName>
</protein>
<gene>
    <name evidence="1" type="ORF">Cpap_2271</name>
</gene>
<evidence type="ECO:0000313" key="1">
    <source>
        <dbReference type="EMBL" id="EGD47867.1"/>
    </source>
</evidence>
<keyword evidence="2" id="KW-1185">Reference proteome</keyword>
<dbReference type="NCBIfam" id="TIGR04116">
    <property type="entry name" value="CXXX_rpt_assoc"/>
    <property type="match status" value="1"/>
</dbReference>
<evidence type="ECO:0000313" key="2">
    <source>
        <dbReference type="Proteomes" id="UP000003860"/>
    </source>
</evidence>
<dbReference type="AlphaFoldDB" id="F1TD00"/>
<sequence>MYREVVGIVTEEEKNEMLVLFERKLGIEELAATLESDLLSAEQKETMQEKMITELGKVKYHMQAWWDKMYEKYTWKNIDGHKWNIDFQTCEIILTK</sequence>
<name>F1TD00_9FIRM</name>
<proteinExistence type="predicted"/>
<comment type="caution">
    <text evidence="1">The sequence shown here is derived from an EMBL/GenBank/DDBJ whole genome shotgun (WGS) entry which is preliminary data.</text>
</comment>
<dbReference type="RefSeq" id="WP_004619254.1">
    <property type="nucleotide sequence ID" value="NZ_ACXX02000006.1"/>
</dbReference>